<proteinExistence type="predicted"/>
<protein>
    <recommendedName>
        <fullName evidence="4">TLDc domain-containing protein</fullName>
    </recommendedName>
</protein>
<dbReference type="RefSeq" id="XP_040691533.1">
    <property type="nucleotide sequence ID" value="XM_040835127.1"/>
</dbReference>
<evidence type="ECO:0008006" key="4">
    <source>
        <dbReference type="Google" id="ProtNLM"/>
    </source>
</evidence>
<evidence type="ECO:0000313" key="2">
    <source>
        <dbReference type="EMBL" id="OJJ37857.1"/>
    </source>
</evidence>
<feature type="region of interest" description="Disordered" evidence="1">
    <location>
        <begin position="1"/>
        <end position="21"/>
    </location>
</feature>
<dbReference type="GeneID" id="63750975"/>
<organism evidence="2 3">
    <name type="scientific">Aspergillus wentii DTO 134E9</name>
    <dbReference type="NCBI Taxonomy" id="1073089"/>
    <lineage>
        <taxon>Eukaryota</taxon>
        <taxon>Fungi</taxon>
        <taxon>Dikarya</taxon>
        <taxon>Ascomycota</taxon>
        <taxon>Pezizomycotina</taxon>
        <taxon>Eurotiomycetes</taxon>
        <taxon>Eurotiomycetidae</taxon>
        <taxon>Eurotiales</taxon>
        <taxon>Aspergillaceae</taxon>
        <taxon>Aspergillus</taxon>
        <taxon>Aspergillus subgen. Cremei</taxon>
    </lineage>
</organism>
<dbReference type="VEuPathDB" id="FungiDB:ASPWEDRAFT_39585"/>
<evidence type="ECO:0000313" key="3">
    <source>
        <dbReference type="Proteomes" id="UP000184383"/>
    </source>
</evidence>
<sequence length="532" mass="61239">MGISSSQPEPQLPEGFTWPPHPQNRQELRDRYGYNPFESSGFKLEQRRRLEVVFDTFCTCSESIKFWSESNLTDFLQSTFPQEIAPILLDAIPVLHRFLLRLGSFPYQNDPDKLLTLDVLRMAVILMLIYDSERAEADGPDTTLEYDTSFADFRRVAFQSLATLDPFPSKQLQQRQRDEEDDFHLERVIHRINKEYNWQNPEDPKCIIFGPELSVSDYASSWSNDLHRLIPIDEWRSLLRLLLVSQLYRGGINPQQFSTYPPQLEHVIDSVLGAFKENTNATGISWEVFDRVVARSMPRFLMGWDRILGPLYSTEHLHEFPASASVSEAQSLFRETYTPLFQREGPKSSLLDLPRLSQLDLLMLSQLQTENASLCWSAGREQHLNLRDLHTAMTDQQTPHQILVISGSSDKDDHVIFGALLWSPPTAANETPRMIVSRIFQLKPVHRSFRPLSGYCFDVKTTPPLLENDPVSIKMTIPMGEKDPDTVDLVLDETSRSGELIMGKSPKIREYFRIDAVEVLRVDKENKPVKFH</sequence>
<gene>
    <name evidence="2" type="ORF">ASPWEDRAFT_39585</name>
</gene>
<name>A0A1L9RSR7_ASPWE</name>
<dbReference type="Proteomes" id="UP000184383">
    <property type="component" value="Unassembled WGS sequence"/>
</dbReference>
<reference evidence="3" key="1">
    <citation type="journal article" date="2017" name="Genome Biol.">
        <title>Comparative genomics reveals high biological diversity and specific adaptations in the industrially and medically important fungal genus Aspergillus.</title>
        <authorList>
            <person name="de Vries R.P."/>
            <person name="Riley R."/>
            <person name="Wiebenga A."/>
            <person name="Aguilar-Osorio G."/>
            <person name="Amillis S."/>
            <person name="Uchima C.A."/>
            <person name="Anderluh G."/>
            <person name="Asadollahi M."/>
            <person name="Askin M."/>
            <person name="Barry K."/>
            <person name="Battaglia E."/>
            <person name="Bayram O."/>
            <person name="Benocci T."/>
            <person name="Braus-Stromeyer S.A."/>
            <person name="Caldana C."/>
            <person name="Canovas D."/>
            <person name="Cerqueira G.C."/>
            <person name="Chen F."/>
            <person name="Chen W."/>
            <person name="Choi C."/>
            <person name="Clum A."/>
            <person name="Dos Santos R.A."/>
            <person name="Damasio A.R."/>
            <person name="Diallinas G."/>
            <person name="Emri T."/>
            <person name="Fekete E."/>
            <person name="Flipphi M."/>
            <person name="Freyberg S."/>
            <person name="Gallo A."/>
            <person name="Gournas C."/>
            <person name="Habgood R."/>
            <person name="Hainaut M."/>
            <person name="Harispe M.L."/>
            <person name="Henrissat B."/>
            <person name="Hilden K.S."/>
            <person name="Hope R."/>
            <person name="Hossain A."/>
            <person name="Karabika E."/>
            <person name="Karaffa L."/>
            <person name="Karanyi Z."/>
            <person name="Krasevec N."/>
            <person name="Kuo A."/>
            <person name="Kusch H."/>
            <person name="LaButti K."/>
            <person name="Lagendijk E.L."/>
            <person name="Lapidus A."/>
            <person name="Levasseur A."/>
            <person name="Lindquist E."/>
            <person name="Lipzen A."/>
            <person name="Logrieco A.F."/>
            <person name="MacCabe A."/>
            <person name="Maekelae M.R."/>
            <person name="Malavazi I."/>
            <person name="Melin P."/>
            <person name="Meyer V."/>
            <person name="Mielnichuk N."/>
            <person name="Miskei M."/>
            <person name="Molnar A.P."/>
            <person name="Mule G."/>
            <person name="Ngan C.Y."/>
            <person name="Orejas M."/>
            <person name="Orosz E."/>
            <person name="Ouedraogo J.P."/>
            <person name="Overkamp K.M."/>
            <person name="Park H.-S."/>
            <person name="Perrone G."/>
            <person name="Piumi F."/>
            <person name="Punt P.J."/>
            <person name="Ram A.F."/>
            <person name="Ramon A."/>
            <person name="Rauscher S."/>
            <person name="Record E."/>
            <person name="Riano-Pachon D.M."/>
            <person name="Robert V."/>
            <person name="Roehrig J."/>
            <person name="Ruller R."/>
            <person name="Salamov A."/>
            <person name="Salih N.S."/>
            <person name="Samson R.A."/>
            <person name="Sandor E."/>
            <person name="Sanguinetti M."/>
            <person name="Schuetze T."/>
            <person name="Sepcic K."/>
            <person name="Shelest E."/>
            <person name="Sherlock G."/>
            <person name="Sophianopoulou V."/>
            <person name="Squina F.M."/>
            <person name="Sun H."/>
            <person name="Susca A."/>
            <person name="Todd R.B."/>
            <person name="Tsang A."/>
            <person name="Unkles S.E."/>
            <person name="van de Wiele N."/>
            <person name="van Rossen-Uffink D."/>
            <person name="Oliveira J.V."/>
            <person name="Vesth T.C."/>
            <person name="Visser J."/>
            <person name="Yu J.-H."/>
            <person name="Zhou M."/>
            <person name="Andersen M.R."/>
            <person name="Archer D.B."/>
            <person name="Baker S.E."/>
            <person name="Benoit I."/>
            <person name="Brakhage A.A."/>
            <person name="Braus G.H."/>
            <person name="Fischer R."/>
            <person name="Frisvad J.C."/>
            <person name="Goldman G.H."/>
            <person name="Houbraken J."/>
            <person name="Oakley B."/>
            <person name="Pocsi I."/>
            <person name="Scazzocchio C."/>
            <person name="Seiboth B."/>
            <person name="vanKuyk P.A."/>
            <person name="Wortman J."/>
            <person name="Dyer P.S."/>
            <person name="Grigoriev I.V."/>
        </authorList>
    </citation>
    <scope>NUCLEOTIDE SEQUENCE [LARGE SCALE GENOMIC DNA]</scope>
    <source>
        <strain evidence="3">DTO 134E9</strain>
    </source>
</reference>
<accession>A0A1L9RSR7</accession>
<dbReference type="OrthoDB" id="4436136at2759"/>
<keyword evidence="3" id="KW-1185">Reference proteome</keyword>
<dbReference type="EMBL" id="KV878211">
    <property type="protein sequence ID" value="OJJ37857.1"/>
    <property type="molecule type" value="Genomic_DNA"/>
</dbReference>
<evidence type="ECO:0000256" key="1">
    <source>
        <dbReference type="SAM" id="MobiDB-lite"/>
    </source>
</evidence>
<dbReference type="AlphaFoldDB" id="A0A1L9RSR7"/>